<proteinExistence type="predicted"/>
<dbReference type="EMBL" id="JAFELM010000035">
    <property type="protein sequence ID" value="MBM6618820.1"/>
    <property type="molecule type" value="Genomic_DNA"/>
</dbReference>
<accession>A0ABS2DJZ2</accession>
<dbReference type="SUPFAM" id="SSF53474">
    <property type="entry name" value="alpha/beta-Hydrolases"/>
    <property type="match status" value="1"/>
</dbReference>
<evidence type="ECO:0000313" key="2">
    <source>
        <dbReference type="Proteomes" id="UP001518925"/>
    </source>
</evidence>
<dbReference type="RefSeq" id="WP_204204164.1">
    <property type="nucleotide sequence ID" value="NZ_JAFELM010000035.1"/>
</dbReference>
<protein>
    <recommendedName>
        <fullName evidence="3">Alpha/beta hydrolase</fullName>
    </recommendedName>
</protein>
<comment type="caution">
    <text evidence="1">The sequence shown here is derived from an EMBL/GenBank/DDBJ whole genome shotgun (WGS) entry which is preliminary data.</text>
</comment>
<dbReference type="Proteomes" id="UP001518925">
    <property type="component" value="Unassembled WGS sequence"/>
</dbReference>
<evidence type="ECO:0000313" key="1">
    <source>
        <dbReference type="EMBL" id="MBM6618820.1"/>
    </source>
</evidence>
<dbReference type="InterPro" id="IPR029058">
    <property type="entry name" value="AB_hydrolase_fold"/>
</dbReference>
<sequence length="125" mass="14392">MGLPRLLRQKIGRKFLSPEYNDALKYIGYKLGAFQAAYREYMDCSLSAKQLFESKPLNKELPVVVISAKNESKQWQEHQRLLAKLTKRTEHIHANTGHSVHLEDPELMIKAILKLTNTTQKTNSL</sequence>
<dbReference type="Gene3D" id="3.40.50.1820">
    <property type="entry name" value="alpha/beta hydrolase"/>
    <property type="match status" value="1"/>
</dbReference>
<reference evidence="1 2" key="1">
    <citation type="submission" date="2021-02" db="EMBL/GenBank/DDBJ databases">
        <title>Bacillus sp. RD4P76, an endophyte from a halophyte.</title>
        <authorList>
            <person name="Sun J.-Q."/>
        </authorList>
    </citation>
    <scope>NUCLEOTIDE SEQUENCE [LARGE SCALE GENOMIC DNA]</scope>
    <source>
        <strain evidence="1 2">RD4P76</strain>
    </source>
</reference>
<name>A0ABS2DJZ2_9BACI</name>
<organism evidence="1 2">
    <name type="scientific">Bacillus suaedaesalsae</name>
    <dbReference type="NCBI Taxonomy" id="2810349"/>
    <lineage>
        <taxon>Bacteria</taxon>
        <taxon>Bacillati</taxon>
        <taxon>Bacillota</taxon>
        <taxon>Bacilli</taxon>
        <taxon>Bacillales</taxon>
        <taxon>Bacillaceae</taxon>
        <taxon>Bacillus</taxon>
    </lineage>
</organism>
<evidence type="ECO:0008006" key="3">
    <source>
        <dbReference type="Google" id="ProtNLM"/>
    </source>
</evidence>
<gene>
    <name evidence="1" type="ORF">JR050_14210</name>
</gene>
<keyword evidence="2" id="KW-1185">Reference proteome</keyword>